<evidence type="ECO:0000313" key="1">
    <source>
        <dbReference type="EMBL" id="QHT13496.1"/>
    </source>
</evidence>
<dbReference type="EMBL" id="MN739571">
    <property type="protein sequence ID" value="QHT13496.1"/>
    <property type="molecule type" value="Genomic_DNA"/>
</dbReference>
<organism evidence="1">
    <name type="scientific">viral metagenome</name>
    <dbReference type="NCBI Taxonomy" id="1070528"/>
    <lineage>
        <taxon>unclassified sequences</taxon>
        <taxon>metagenomes</taxon>
        <taxon>organismal metagenomes</taxon>
    </lineage>
</organism>
<dbReference type="AlphaFoldDB" id="A0A6C0D8V5"/>
<sequence length="169" mass="20701">MIDLQYIIQILCCNKDSNNEIASKNIFYWDLEKTYSNYEIPSTNKNYYELAISSNEENMTKLYDVNYYKAINNYNNIFIKSICYPSFNRYDTYIYTQNNNDFIFYHYSKNNNEYLPYNLLLEYKLSNIYSFYDLNFYFKLCYHNTKNKIFKSAYKLKLKEIINKKVNLH</sequence>
<protein>
    <submittedName>
        <fullName evidence="1">Uncharacterized protein</fullName>
    </submittedName>
</protein>
<proteinExistence type="predicted"/>
<reference evidence="1" key="1">
    <citation type="journal article" date="2020" name="Nature">
        <title>Giant virus diversity and host interactions through global metagenomics.</title>
        <authorList>
            <person name="Schulz F."/>
            <person name="Roux S."/>
            <person name="Paez-Espino D."/>
            <person name="Jungbluth S."/>
            <person name="Walsh D.A."/>
            <person name="Denef V.J."/>
            <person name="McMahon K.D."/>
            <person name="Konstantinidis K.T."/>
            <person name="Eloe-Fadrosh E.A."/>
            <person name="Kyrpides N.C."/>
            <person name="Woyke T."/>
        </authorList>
    </citation>
    <scope>NUCLEOTIDE SEQUENCE</scope>
    <source>
        <strain evidence="1">GVMAG-M-3300023174-131</strain>
    </source>
</reference>
<name>A0A6C0D8V5_9ZZZZ</name>
<accession>A0A6C0D8V5</accession>